<organism evidence="2 3">
    <name type="scientific">Brachionus plicatilis</name>
    <name type="common">Marine rotifer</name>
    <name type="synonym">Brachionus muelleri</name>
    <dbReference type="NCBI Taxonomy" id="10195"/>
    <lineage>
        <taxon>Eukaryota</taxon>
        <taxon>Metazoa</taxon>
        <taxon>Spiralia</taxon>
        <taxon>Gnathifera</taxon>
        <taxon>Rotifera</taxon>
        <taxon>Eurotatoria</taxon>
        <taxon>Monogononta</taxon>
        <taxon>Pseudotrocha</taxon>
        <taxon>Ploima</taxon>
        <taxon>Brachionidae</taxon>
        <taxon>Brachionus</taxon>
    </lineage>
</organism>
<keyword evidence="1" id="KW-1133">Transmembrane helix</keyword>
<dbReference type="EMBL" id="REGN01010825">
    <property type="protein sequence ID" value="RMZ98351.1"/>
    <property type="molecule type" value="Genomic_DNA"/>
</dbReference>
<reference evidence="2 3" key="1">
    <citation type="journal article" date="2018" name="Sci. Rep.">
        <title>Genomic signatures of local adaptation to the degree of environmental predictability in rotifers.</title>
        <authorList>
            <person name="Franch-Gras L."/>
            <person name="Hahn C."/>
            <person name="Garcia-Roger E.M."/>
            <person name="Carmona M.J."/>
            <person name="Serra M."/>
            <person name="Gomez A."/>
        </authorList>
    </citation>
    <scope>NUCLEOTIDE SEQUENCE [LARGE SCALE GENOMIC DNA]</scope>
    <source>
        <strain evidence="2">HYR1</strain>
    </source>
</reference>
<accession>A0A3M7PGW7</accession>
<name>A0A3M7PGW7_BRAPC</name>
<evidence type="ECO:0000313" key="2">
    <source>
        <dbReference type="EMBL" id="RMZ98351.1"/>
    </source>
</evidence>
<keyword evidence="1" id="KW-0812">Transmembrane</keyword>
<evidence type="ECO:0000313" key="3">
    <source>
        <dbReference type="Proteomes" id="UP000276133"/>
    </source>
</evidence>
<evidence type="ECO:0000256" key="1">
    <source>
        <dbReference type="SAM" id="Phobius"/>
    </source>
</evidence>
<proteinExistence type="predicted"/>
<sequence>MHTPIDTSQSSILISLSQSNKRQSLIETEDDNLVRIQKRTRYSPFKARVQPARQLLIGQKRYDLKGVEKLKQRTVSLKLVNEQSCRDMEQVVIKCRNKKIKIKLGFLVIWGLNLGSFFILSLHIGHRTGLACLLQSQCCLFLTLCDETCDLIEL</sequence>
<comment type="caution">
    <text evidence="2">The sequence shown here is derived from an EMBL/GenBank/DDBJ whole genome shotgun (WGS) entry which is preliminary data.</text>
</comment>
<dbReference type="AlphaFoldDB" id="A0A3M7PGW7"/>
<keyword evidence="3" id="KW-1185">Reference proteome</keyword>
<protein>
    <submittedName>
        <fullName evidence="2">Uncharacterized protein</fullName>
    </submittedName>
</protein>
<dbReference type="Proteomes" id="UP000276133">
    <property type="component" value="Unassembled WGS sequence"/>
</dbReference>
<gene>
    <name evidence="2" type="ORF">BpHYR1_052343</name>
</gene>
<keyword evidence="1" id="KW-0472">Membrane</keyword>
<feature type="transmembrane region" description="Helical" evidence="1">
    <location>
        <begin position="104"/>
        <end position="124"/>
    </location>
</feature>